<evidence type="ECO:0000313" key="2">
    <source>
        <dbReference type="Proteomes" id="UP000008461"/>
    </source>
</evidence>
<dbReference type="AlphaFoldDB" id="F4KX18"/>
<dbReference type="HOGENOM" id="CLU_073603_0_0_10"/>
<dbReference type="eggNOG" id="COG3146">
    <property type="taxonomic scope" value="Bacteria"/>
</dbReference>
<dbReference type="SUPFAM" id="SSF55729">
    <property type="entry name" value="Acyl-CoA N-acyltransferases (Nat)"/>
    <property type="match status" value="1"/>
</dbReference>
<dbReference type="EMBL" id="CP002691">
    <property type="protein sequence ID" value="AEE53618.1"/>
    <property type="molecule type" value="Genomic_DNA"/>
</dbReference>
<dbReference type="STRING" id="760192.Halhy_5795"/>
<keyword evidence="2" id="KW-1185">Reference proteome</keyword>
<reference key="2">
    <citation type="submission" date="2011-04" db="EMBL/GenBank/DDBJ databases">
        <title>Complete sequence of chromosome of Haliscomenobacter hydrossis DSM 1100.</title>
        <authorList>
            <consortium name="US DOE Joint Genome Institute (JGI-PGF)"/>
            <person name="Lucas S."/>
            <person name="Han J."/>
            <person name="Lapidus A."/>
            <person name="Bruce D."/>
            <person name="Goodwin L."/>
            <person name="Pitluck S."/>
            <person name="Peters L."/>
            <person name="Kyrpides N."/>
            <person name="Mavromatis K."/>
            <person name="Ivanova N."/>
            <person name="Ovchinnikova G."/>
            <person name="Pagani I."/>
            <person name="Daligault H."/>
            <person name="Detter J.C."/>
            <person name="Han C."/>
            <person name="Land M."/>
            <person name="Hauser L."/>
            <person name="Markowitz V."/>
            <person name="Cheng J.-F."/>
            <person name="Hugenholtz P."/>
            <person name="Woyke T."/>
            <person name="Wu D."/>
            <person name="Verbarg S."/>
            <person name="Frueling A."/>
            <person name="Brambilla E."/>
            <person name="Klenk H.-P."/>
            <person name="Eisen J.A."/>
        </authorList>
    </citation>
    <scope>NUCLEOTIDE SEQUENCE</scope>
    <source>
        <strain>DSM 1100</strain>
    </source>
</reference>
<protein>
    <submittedName>
        <fullName evidence="1">Uncharacterized protein</fullName>
    </submittedName>
</protein>
<name>F4KX18_HALH1</name>
<proteinExistence type="predicted"/>
<dbReference type="KEGG" id="hhy:Halhy_5795"/>
<evidence type="ECO:0000313" key="1">
    <source>
        <dbReference type="EMBL" id="AEE53618.1"/>
    </source>
</evidence>
<reference evidence="1 2" key="1">
    <citation type="journal article" date="2011" name="Stand. Genomic Sci.">
        <title>Complete genome sequence of Haliscomenobacter hydrossis type strain (O).</title>
        <authorList>
            <consortium name="US DOE Joint Genome Institute (JGI-PGF)"/>
            <person name="Daligault H."/>
            <person name="Lapidus A."/>
            <person name="Zeytun A."/>
            <person name="Nolan M."/>
            <person name="Lucas S."/>
            <person name="Del Rio T.G."/>
            <person name="Tice H."/>
            <person name="Cheng J.F."/>
            <person name="Tapia R."/>
            <person name="Han C."/>
            <person name="Goodwin L."/>
            <person name="Pitluck S."/>
            <person name="Liolios K."/>
            <person name="Pagani I."/>
            <person name="Ivanova N."/>
            <person name="Huntemann M."/>
            <person name="Mavromatis K."/>
            <person name="Mikhailova N."/>
            <person name="Pati A."/>
            <person name="Chen A."/>
            <person name="Palaniappan K."/>
            <person name="Land M."/>
            <person name="Hauser L."/>
            <person name="Brambilla E.M."/>
            <person name="Rohde M."/>
            <person name="Verbarg S."/>
            <person name="Goker M."/>
            <person name="Bristow J."/>
            <person name="Eisen J.A."/>
            <person name="Markowitz V."/>
            <person name="Hugenholtz P."/>
            <person name="Kyrpides N.C."/>
            <person name="Klenk H.P."/>
            <person name="Woyke T."/>
        </authorList>
    </citation>
    <scope>NUCLEOTIDE SEQUENCE [LARGE SCALE GENOMIC DNA]</scope>
    <source>
        <strain evidence="2">ATCC 27775 / DSM 1100 / LMG 10767 / O</strain>
    </source>
</reference>
<dbReference type="RefSeq" id="WP_013768147.1">
    <property type="nucleotide sequence ID" value="NC_015510.1"/>
</dbReference>
<dbReference type="Proteomes" id="UP000008461">
    <property type="component" value="Chromosome"/>
</dbReference>
<dbReference type="Gene3D" id="3.40.630.30">
    <property type="match status" value="1"/>
</dbReference>
<sequence>MELKRYTPDFKAEWDRLVNEGKNSSFLFKRDFMEYNADRFRDYSLMVYHDAALVAIVPATISGGQLVSHEGLTYGGVVIKDHLRLVEIISVVKEVLIYLDANQIKKMLIKFIPRMFHSRPCDELDWIMFKLGAKIYRRDAALVIENRAVKLNYQERRRRSIKKASKLKVDIKEGFEEFKPFWTEVLVPNLQAKHSVTPVHNLGEIELLACRFPENIKQHNIYLDNLAVAGCTMFLNERVAHAQYISGSPLGKKSGCLDYLFDYLIHEVYADYDYFDFGICNEQSGLLINKGLLAWKEGFGARTIVHDFYEIDTSQFTLLEI</sequence>
<dbReference type="InterPro" id="IPR016181">
    <property type="entry name" value="Acyl_CoA_acyltransferase"/>
</dbReference>
<accession>F4KX18</accession>
<gene>
    <name evidence="1" type="ordered locus">Halhy_5795</name>
</gene>
<organism evidence="1 2">
    <name type="scientific">Haliscomenobacter hydrossis (strain ATCC 27775 / DSM 1100 / LMG 10767 / O)</name>
    <dbReference type="NCBI Taxonomy" id="760192"/>
    <lineage>
        <taxon>Bacteria</taxon>
        <taxon>Pseudomonadati</taxon>
        <taxon>Bacteroidota</taxon>
        <taxon>Saprospiria</taxon>
        <taxon>Saprospirales</taxon>
        <taxon>Haliscomenobacteraceae</taxon>
        <taxon>Haliscomenobacter</taxon>
    </lineage>
</organism>
<dbReference type="OrthoDB" id="9808687at2"/>